<keyword evidence="2" id="KW-1185">Reference proteome</keyword>
<protein>
    <recommendedName>
        <fullName evidence="3">HTH marR-type domain-containing protein</fullName>
    </recommendedName>
</protein>
<dbReference type="Gene3D" id="1.10.10.10">
    <property type="entry name" value="Winged helix-like DNA-binding domain superfamily/Winged helix DNA-binding domain"/>
    <property type="match status" value="1"/>
</dbReference>
<dbReference type="STRING" id="1727163.AO498_11630"/>
<dbReference type="PATRIC" id="fig|1727163.4.peg.2433"/>
<dbReference type="InterPro" id="IPR036388">
    <property type="entry name" value="WH-like_DNA-bd_sf"/>
</dbReference>
<dbReference type="InterPro" id="IPR036390">
    <property type="entry name" value="WH_DNA-bd_sf"/>
</dbReference>
<reference evidence="1 2" key="2">
    <citation type="journal article" date="2016" name="Genome Announc.">
        <title>Complete Genome Sequence of Algoriphagus sp. Strain M8-2, Isolated from a Brackish Lake.</title>
        <authorList>
            <person name="Muraguchi Y."/>
            <person name="Kushimoto K."/>
            <person name="Ohtsubo Y."/>
            <person name="Suzuki T."/>
            <person name="Dohra H."/>
            <person name="Kimbara K."/>
            <person name="Shintani M."/>
        </authorList>
    </citation>
    <scope>NUCLEOTIDE SEQUENCE [LARGE SCALE GENOMIC DNA]</scope>
    <source>
        <strain evidence="1 2">M8-2</strain>
    </source>
</reference>
<gene>
    <name evidence="1" type="ORF">AO498_11630</name>
</gene>
<accession>A0A142EPN4</accession>
<reference evidence="2" key="1">
    <citation type="submission" date="2015-09" db="EMBL/GenBank/DDBJ databases">
        <title>Complete sequence of Algoriphagus sp. M8-2.</title>
        <authorList>
            <person name="Shintani M."/>
        </authorList>
    </citation>
    <scope>NUCLEOTIDE SEQUENCE [LARGE SCALE GENOMIC DNA]</scope>
    <source>
        <strain evidence="2">M8-2</strain>
    </source>
</reference>
<dbReference type="AlphaFoldDB" id="A0A142EPN4"/>
<dbReference type="SUPFAM" id="SSF46785">
    <property type="entry name" value="Winged helix' DNA-binding domain"/>
    <property type="match status" value="1"/>
</dbReference>
<evidence type="ECO:0008006" key="3">
    <source>
        <dbReference type="Google" id="ProtNLM"/>
    </source>
</evidence>
<dbReference type="EMBL" id="CP012836">
    <property type="protein sequence ID" value="AMQ57089.1"/>
    <property type="molecule type" value="Genomic_DNA"/>
</dbReference>
<dbReference type="KEGG" id="alm:AO498_11630"/>
<proteinExistence type="predicted"/>
<organism evidence="1 2">
    <name type="scientific">Algoriphagus sanaruensis</name>
    <dbReference type="NCBI Taxonomy" id="1727163"/>
    <lineage>
        <taxon>Bacteria</taxon>
        <taxon>Pseudomonadati</taxon>
        <taxon>Bacteroidota</taxon>
        <taxon>Cytophagia</taxon>
        <taxon>Cytophagales</taxon>
        <taxon>Cyclobacteriaceae</taxon>
        <taxon>Algoriphagus</taxon>
    </lineage>
</organism>
<evidence type="ECO:0000313" key="1">
    <source>
        <dbReference type="EMBL" id="AMQ57089.1"/>
    </source>
</evidence>
<sequence length="108" mass="12436">MSVSLLHIEAGIRYFLTEGNEELSPGEKFVLILTARLLDEHQVISKQEICEVNQAKPATTYGFLKSLENKGYIRSNRSNQYYSRSFITFTDKGLNFKVRLIRFIKSGK</sequence>
<name>A0A142EPN4_9BACT</name>
<dbReference type="Proteomes" id="UP000073816">
    <property type="component" value="Chromosome"/>
</dbReference>
<evidence type="ECO:0000313" key="2">
    <source>
        <dbReference type="Proteomes" id="UP000073816"/>
    </source>
</evidence>